<name>A0A172WIG5_9EURY</name>
<dbReference type="EMBL" id="CP015520">
    <property type="protein sequence ID" value="ANF23075.1"/>
    <property type="molecule type" value="Genomic_DNA"/>
</dbReference>
<reference evidence="3" key="1">
    <citation type="journal article" date="2016" name="Syst. Appl. Microbiol.">
        <title>Thermococcus piezophilus sp. nov., a novel hyperthermophilic and piezophilic archaeon with a broad pressure range for growth, isolated from a deepest hydrothermal vent at the Mid-Cayman Rise.</title>
        <authorList>
            <person name="Dalmasso C."/>
            <person name="Oger P."/>
            <person name="Selva G."/>
            <person name="Courtine D."/>
            <person name="L'Haridon S."/>
            <person name="Garlaschelli A."/>
            <person name="Roussel E."/>
            <person name="Miyazaki J."/>
            <person name="Reveillaud J."/>
            <person name="Jebbar M."/>
            <person name="Takai K."/>
            <person name="Maignien L."/>
            <person name="Alain K."/>
        </authorList>
    </citation>
    <scope>NUCLEOTIDE SEQUENCE [LARGE SCALE GENOMIC DNA]</scope>
    <source>
        <strain evidence="3">CDGS</strain>
    </source>
</reference>
<gene>
    <name evidence="2" type="ORF">A7C91_07780</name>
</gene>
<dbReference type="RefSeq" id="WP_068666377.1">
    <property type="nucleotide sequence ID" value="NZ_CP015520.1"/>
</dbReference>
<feature type="transmembrane region" description="Helical" evidence="1">
    <location>
        <begin position="20"/>
        <end position="39"/>
    </location>
</feature>
<evidence type="ECO:0008006" key="4">
    <source>
        <dbReference type="Google" id="ProtNLM"/>
    </source>
</evidence>
<organism evidence="2 3">
    <name type="scientific">Thermococcus piezophilus</name>
    <dbReference type="NCBI Taxonomy" id="1712654"/>
    <lineage>
        <taxon>Archaea</taxon>
        <taxon>Methanobacteriati</taxon>
        <taxon>Methanobacteriota</taxon>
        <taxon>Thermococci</taxon>
        <taxon>Thermococcales</taxon>
        <taxon>Thermococcaceae</taxon>
        <taxon>Thermococcus</taxon>
    </lineage>
</organism>
<accession>A0A172WIG5</accession>
<protein>
    <recommendedName>
        <fullName evidence="4">Glycerophosphoryl diester phosphodiesterase membrane domain-containing protein</fullName>
    </recommendedName>
</protein>
<feature type="transmembrane region" description="Helical" evidence="1">
    <location>
        <begin position="162"/>
        <end position="189"/>
    </location>
</feature>
<sequence length="297" mass="32530">MGAIDAFSRTFSIVLANKKLYLFVLIMTLILAPLSVYVIPQDFEYTYNQTSIQRGDVIVVEYGTPIAEDEAEVMVKLLAGLAVYFLVSVLLSSAFQYGTTKGVLQYLKGEDYSLEELLKDGFKHFPGVLAINIVFGLIVAVFIVIAIIPIGVGALIGLPVGWILIFLGVLLFFAVLAFSIGLTSLPVPLYVERKNLGAAFEAFGLVFRNVFSTIGFGVLMTIAVMGIVIIASPLAFIIQLTVPENITPYVSAFVQAPLDALMYLFLWTGGVAFYKELQRMEDIKKVDAELEDLGLEL</sequence>
<feature type="transmembrane region" description="Helical" evidence="1">
    <location>
        <begin position="129"/>
        <end position="156"/>
    </location>
</feature>
<dbReference type="OrthoDB" id="101940at2157"/>
<feature type="transmembrane region" description="Helical" evidence="1">
    <location>
        <begin position="250"/>
        <end position="274"/>
    </location>
</feature>
<evidence type="ECO:0000313" key="3">
    <source>
        <dbReference type="Proteomes" id="UP000076969"/>
    </source>
</evidence>
<evidence type="ECO:0000256" key="1">
    <source>
        <dbReference type="SAM" id="Phobius"/>
    </source>
</evidence>
<feature type="transmembrane region" description="Helical" evidence="1">
    <location>
        <begin position="77"/>
        <end position="98"/>
    </location>
</feature>
<dbReference type="KEGG" id="tpie:A7C91_07780"/>
<dbReference type="AlphaFoldDB" id="A0A172WIG5"/>
<feature type="transmembrane region" description="Helical" evidence="1">
    <location>
        <begin position="210"/>
        <end position="238"/>
    </location>
</feature>
<dbReference type="Proteomes" id="UP000076969">
    <property type="component" value="Chromosome"/>
</dbReference>
<keyword evidence="1" id="KW-0812">Transmembrane</keyword>
<dbReference type="GeneID" id="28496084"/>
<proteinExistence type="predicted"/>
<keyword evidence="1" id="KW-1133">Transmembrane helix</keyword>
<keyword evidence="1" id="KW-0472">Membrane</keyword>
<evidence type="ECO:0000313" key="2">
    <source>
        <dbReference type="EMBL" id="ANF23075.1"/>
    </source>
</evidence>
<keyword evidence="3" id="KW-1185">Reference proteome</keyword>